<evidence type="ECO:0000313" key="3">
    <source>
        <dbReference type="EMBL" id="GLC27854.1"/>
    </source>
</evidence>
<keyword evidence="1" id="KW-0472">Membrane</keyword>
<protein>
    <recommendedName>
        <fullName evidence="5">Copper resistance protein D</fullName>
    </recommendedName>
</protein>
<accession>A0AA37VG30</accession>
<keyword evidence="2" id="KW-0732">Signal</keyword>
<name>A0AA37VG30_9BACT</name>
<proteinExistence type="predicted"/>
<dbReference type="Proteomes" id="UP001161325">
    <property type="component" value="Unassembled WGS sequence"/>
</dbReference>
<organism evidence="3 4">
    <name type="scientific">Roseisolibacter agri</name>
    <dbReference type="NCBI Taxonomy" id="2014610"/>
    <lineage>
        <taxon>Bacteria</taxon>
        <taxon>Pseudomonadati</taxon>
        <taxon>Gemmatimonadota</taxon>
        <taxon>Gemmatimonadia</taxon>
        <taxon>Gemmatimonadales</taxon>
        <taxon>Gemmatimonadaceae</taxon>
        <taxon>Roseisolibacter</taxon>
    </lineage>
</organism>
<comment type="caution">
    <text evidence="3">The sequence shown here is derived from an EMBL/GenBank/DDBJ whole genome shotgun (WGS) entry which is preliminary data.</text>
</comment>
<keyword evidence="4" id="KW-1185">Reference proteome</keyword>
<dbReference type="AlphaFoldDB" id="A0AA37VG30"/>
<feature type="transmembrane region" description="Helical" evidence="1">
    <location>
        <begin position="184"/>
        <end position="203"/>
    </location>
</feature>
<gene>
    <name evidence="3" type="ORF">rosag_43670</name>
</gene>
<evidence type="ECO:0000313" key="4">
    <source>
        <dbReference type="Proteomes" id="UP001161325"/>
    </source>
</evidence>
<evidence type="ECO:0000256" key="1">
    <source>
        <dbReference type="SAM" id="Phobius"/>
    </source>
</evidence>
<feature type="transmembrane region" description="Helical" evidence="1">
    <location>
        <begin position="108"/>
        <end position="128"/>
    </location>
</feature>
<dbReference type="RefSeq" id="WP_284352284.1">
    <property type="nucleotide sequence ID" value="NZ_BRXS01000007.1"/>
</dbReference>
<sequence length="206" mass="20869">MRTRAPRAAAIALLALTARQAAAQHTAAGGGGFVARLAELMAPWQSLYADSAAVSSAVLFAHLGALLLGGGIAVAADRTTLRLGVPQAGDDDALGADRVRHARELATLHRPVVAALLVMLGSGVMLLLADVEGLVASPVLYVKIVLVALLLANGARLAAAERAVNAAPAGDATTVVDGWRRLRAASIASLVLWVATVLAGVVLSNV</sequence>
<evidence type="ECO:0000256" key="2">
    <source>
        <dbReference type="SAM" id="SignalP"/>
    </source>
</evidence>
<keyword evidence="1" id="KW-0812">Transmembrane</keyword>
<feature type="transmembrane region" description="Helical" evidence="1">
    <location>
        <begin position="134"/>
        <end position="152"/>
    </location>
</feature>
<evidence type="ECO:0008006" key="5">
    <source>
        <dbReference type="Google" id="ProtNLM"/>
    </source>
</evidence>
<feature type="chain" id="PRO_5041223441" description="Copper resistance protein D" evidence="2">
    <location>
        <begin position="24"/>
        <end position="206"/>
    </location>
</feature>
<feature type="signal peptide" evidence="2">
    <location>
        <begin position="1"/>
        <end position="23"/>
    </location>
</feature>
<dbReference type="EMBL" id="BRXS01000007">
    <property type="protein sequence ID" value="GLC27854.1"/>
    <property type="molecule type" value="Genomic_DNA"/>
</dbReference>
<reference evidence="3" key="1">
    <citation type="submission" date="2022-08" db="EMBL/GenBank/DDBJ databases">
        <title>Draft genome sequencing of Roseisolibacter agri AW1220.</title>
        <authorList>
            <person name="Tobiishi Y."/>
            <person name="Tonouchi A."/>
        </authorList>
    </citation>
    <scope>NUCLEOTIDE SEQUENCE</scope>
    <source>
        <strain evidence="3">AW1220</strain>
    </source>
</reference>
<feature type="transmembrane region" description="Helical" evidence="1">
    <location>
        <begin position="47"/>
        <end position="74"/>
    </location>
</feature>
<keyword evidence="1" id="KW-1133">Transmembrane helix</keyword>